<name>A0A1G2EP66_9BACT</name>
<evidence type="ECO:0000256" key="1">
    <source>
        <dbReference type="SAM" id="Phobius"/>
    </source>
</evidence>
<organism evidence="2 3">
    <name type="scientific">Candidatus Nealsonbacteria bacterium RIFOXYB1_FULL_40_15</name>
    <dbReference type="NCBI Taxonomy" id="1801677"/>
    <lineage>
        <taxon>Bacteria</taxon>
        <taxon>Candidatus Nealsoniibacteriota</taxon>
    </lineage>
</organism>
<dbReference type="EMBL" id="MHMM01000005">
    <property type="protein sequence ID" value="OGZ27586.1"/>
    <property type="molecule type" value="Genomic_DNA"/>
</dbReference>
<keyword evidence="1" id="KW-1133">Transmembrane helix</keyword>
<accession>A0A1G2EP66</accession>
<comment type="caution">
    <text evidence="2">The sequence shown here is derived from an EMBL/GenBank/DDBJ whole genome shotgun (WGS) entry which is preliminary data.</text>
</comment>
<dbReference type="STRING" id="1801677.A2365_01830"/>
<protein>
    <submittedName>
        <fullName evidence="2">Uncharacterized protein</fullName>
    </submittedName>
</protein>
<reference evidence="2 3" key="1">
    <citation type="journal article" date="2016" name="Nat. Commun.">
        <title>Thousands of microbial genomes shed light on interconnected biogeochemical processes in an aquifer system.</title>
        <authorList>
            <person name="Anantharaman K."/>
            <person name="Brown C.T."/>
            <person name="Hug L.A."/>
            <person name="Sharon I."/>
            <person name="Castelle C.J."/>
            <person name="Probst A.J."/>
            <person name="Thomas B.C."/>
            <person name="Singh A."/>
            <person name="Wilkins M.J."/>
            <person name="Karaoz U."/>
            <person name="Brodie E.L."/>
            <person name="Williams K.H."/>
            <person name="Hubbard S.S."/>
            <person name="Banfield J.F."/>
        </authorList>
    </citation>
    <scope>NUCLEOTIDE SEQUENCE [LARGE SCALE GENOMIC DNA]</scope>
</reference>
<keyword evidence="1" id="KW-0812">Transmembrane</keyword>
<evidence type="ECO:0000313" key="2">
    <source>
        <dbReference type="EMBL" id="OGZ27586.1"/>
    </source>
</evidence>
<evidence type="ECO:0000313" key="3">
    <source>
        <dbReference type="Proteomes" id="UP000177740"/>
    </source>
</evidence>
<gene>
    <name evidence="2" type="ORF">A2365_01830</name>
</gene>
<dbReference type="Proteomes" id="UP000177740">
    <property type="component" value="Unassembled WGS sequence"/>
</dbReference>
<feature type="transmembrane region" description="Helical" evidence="1">
    <location>
        <begin position="64"/>
        <end position="84"/>
    </location>
</feature>
<proteinExistence type="predicted"/>
<sequence>MDKKTKEILEELYAIDQSFRGYEKDLVEIIQKLLLSKPDTKVNAEFIKKLKLKVSEKPKTSSMLFFKWALAGVFALALIIFFAYPKQQQDQQFAVEEKIEKLGENAFGRIYFSQQDQQKSLSVEGSNRAFGGGGDDAIMPPIDMVNYRYAYKGEDFMVGEDKVIVYRKAKGSSIGNSLNNLLGGIRTDLLDAGKFSDRKIGSLEFSEDRDFGYSVYFDARNDSVYINPNWEKWPNYGGVTPLSKSVDSSIARPEGNPLDPIPDSHAISIADSFVSQYGLDMSDYEKGEVLRLWYGGEDVAVVYPLKVSGQIAYEENGQKYGLYVNVSSRYEKVTSAGNISPNLFESSEYAPELDAGKAIEIAERGGIYGYIPLMESSVRTVDIELGTPEKKLVKIWVYSDKFNSGEIFAPALVFPFLNKPEGFYRDNIVVPLVGLSNEEPVRVMK</sequence>
<keyword evidence="1" id="KW-0472">Membrane</keyword>
<dbReference type="AlphaFoldDB" id="A0A1G2EP66"/>